<dbReference type="GO" id="GO:0050661">
    <property type="term" value="F:NADP binding"/>
    <property type="evidence" value="ECO:0007669"/>
    <property type="project" value="InterPro"/>
</dbReference>
<evidence type="ECO:0000256" key="12">
    <source>
        <dbReference type="PIRSR" id="PIRSR000445-3"/>
    </source>
</evidence>
<evidence type="ECO:0000259" key="15">
    <source>
        <dbReference type="Pfam" id="PF00745"/>
    </source>
</evidence>
<dbReference type="PANTHER" id="PTHR43013">
    <property type="entry name" value="GLUTAMYL-TRNA REDUCTASE"/>
    <property type="match status" value="1"/>
</dbReference>
<evidence type="ECO:0000256" key="2">
    <source>
        <dbReference type="ARBA" id="ARBA00005916"/>
    </source>
</evidence>
<evidence type="ECO:0000313" key="18">
    <source>
        <dbReference type="EMBL" id="AMY12668.1"/>
    </source>
</evidence>
<dbReference type="PATRIC" id="fig|1813736.3.peg.6253"/>
<evidence type="ECO:0000256" key="4">
    <source>
        <dbReference type="ARBA" id="ARBA00022857"/>
    </source>
</evidence>
<evidence type="ECO:0000259" key="17">
    <source>
        <dbReference type="Pfam" id="PF05201"/>
    </source>
</evidence>
<evidence type="ECO:0000256" key="9">
    <source>
        <dbReference type="HAMAP-Rule" id="MF_00087"/>
    </source>
</evidence>
<dbReference type="CDD" id="cd05213">
    <property type="entry name" value="NAD_bind_Glutamyl_tRNA_reduct"/>
    <property type="match status" value="1"/>
</dbReference>
<protein>
    <recommendedName>
        <fullName evidence="8 9">Glutamyl-tRNA reductase</fullName>
        <shortName evidence="9">GluTR</shortName>
        <ecNumber evidence="3 9">1.2.1.70</ecNumber>
    </recommendedName>
</protein>
<dbReference type="InterPro" id="IPR000343">
    <property type="entry name" value="4pyrrol_synth_GluRdtase"/>
</dbReference>
<dbReference type="EMBL" id="CP015136">
    <property type="protein sequence ID" value="AMY12668.1"/>
    <property type="molecule type" value="Genomic_DNA"/>
</dbReference>
<organism evidence="18 19">
    <name type="scientific">Luteitalea pratensis</name>
    <dbReference type="NCBI Taxonomy" id="1855912"/>
    <lineage>
        <taxon>Bacteria</taxon>
        <taxon>Pseudomonadati</taxon>
        <taxon>Acidobacteriota</taxon>
        <taxon>Vicinamibacteria</taxon>
        <taxon>Vicinamibacterales</taxon>
        <taxon>Vicinamibacteraceae</taxon>
        <taxon>Luteitalea</taxon>
    </lineage>
</organism>
<dbReference type="InterPro" id="IPR036453">
    <property type="entry name" value="GluRdtase_dimer_dom_sf"/>
</dbReference>
<dbReference type="SUPFAM" id="SSF51735">
    <property type="entry name" value="NAD(P)-binding Rossmann-fold domains"/>
    <property type="match status" value="1"/>
</dbReference>
<dbReference type="OrthoDB" id="110209at2"/>
<dbReference type="Pfam" id="PF01488">
    <property type="entry name" value="Shikimate_DH"/>
    <property type="match status" value="1"/>
</dbReference>
<dbReference type="InterPro" id="IPR015895">
    <property type="entry name" value="4pyrrol_synth_GluRdtase_N"/>
</dbReference>
<comment type="domain">
    <text evidence="9">Possesses an unusual extended V-shaped dimeric structure with each monomer consisting of three distinct domains arranged along a curved 'spinal' alpha-helix. The N-terminal catalytic domain specifically recognizes the glutamate moiety of the substrate. The second domain is the NADPH-binding domain, and the third C-terminal domain is responsible for dimerization.</text>
</comment>
<dbReference type="EC" id="1.2.1.70" evidence="3 9"/>
<feature type="site" description="Important for activity" evidence="9 13">
    <location>
        <position position="98"/>
    </location>
</feature>
<evidence type="ECO:0000256" key="7">
    <source>
        <dbReference type="ARBA" id="ARBA00047464"/>
    </source>
</evidence>
<reference evidence="19" key="2">
    <citation type="submission" date="2016-04" db="EMBL/GenBank/DDBJ databases">
        <title>First Complete Genome Sequence of a Subdivision 6 Acidobacterium.</title>
        <authorList>
            <person name="Huang S."/>
            <person name="Vieira S."/>
            <person name="Bunk B."/>
            <person name="Riedel T."/>
            <person name="Sproeer C."/>
            <person name="Overmann J."/>
        </authorList>
    </citation>
    <scope>NUCLEOTIDE SEQUENCE [LARGE SCALE GENOMIC DNA]</scope>
    <source>
        <strain evidence="19">DSM 100886 HEG_-6_39</strain>
    </source>
</reference>
<dbReference type="Gene3D" id="3.40.50.720">
    <property type="entry name" value="NAD(P)-binding Rossmann-like Domain"/>
    <property type="match status" value="1"/>
</dbReference>
<keyword evidence="6 9" id="KW-0627">Porphyrin biosynthesis</keyword>
<sequence length="439" mass="47904">MHLVLVGLSHHTAPLEVRERIGISRSMVPAALDRLAQEGCDDAVLLSTCNRTEVYAMAVDPTAMGERIVGCLTDYRGVSRDDIDGTLYVRRDADAARHLFRVAAGLDSLVVGEPEILGQVKDAYKAASEARGTGSVINRLFHGAFSIGKRVRSDTGLSEGAVSLSYASVTLARKIFGDLGKQHFVVFGAGEMARLSALHFHEHVASTTIATRRQDRGELLAAEVHGRVVAWDDRLEALAAADILISATGSPDVVVTEADMRRVLTTRRGRPMFVVDLAVPRDVASEVARLEEVFLYNIDDLRGIVQENLARRQDAVAKAERLVNDEVTAWYGWLRSRAAVPTVVALRTRFERVRQAELERLAPRLAGLGPDARARVDEITRLMVEKLLLTPTEQLKAIDDHETMDACSAALRRLFALDDEAAVNDADADTSAPPDGSAR</sequence>
<dbReference type="STRING" id="1855912.LuPra_05949"/>
<dbReference type="HAMAP" id="MF_00087">
    <property type="entry name" value="Glu_tRNA_reductase"/>
    <property type="match status" value="1"/>
</dbReference>
<keyword evidence="4 9" id="KW-0521">NADP</keyword>
<dbReference type="RefSeq" id="WP_110174105.1">
    <property type="nucleotide sequence ID" value="NZ_CP015136.1"/>
</dbReference>
<evidence type="ECO:0000256" key="8">
    <source>
        <dbReference type="ARBA" id="ARBA00068659"/>
    </source>
</evidence>
<feature type="binding site" evidence="9 11">
    <location>
        <position position="108"/>
    </location>
    <ligand>
        <name>substrate</name>
    </ligand>
</feature>
<dbReference type="InterPro" id="IPR006151">
    <property type="entry name" value="Shikm_DH/Glu-tRNA_Rdtase"/>
</dbReference>
<evidence type="ECO:0000259" key="16">
    <source>
        <dbReference type="Pfam" id="PF01488"/>
    </source>
</evidence>
<dbReference type="PANTHER" id="PTHR43013:SF1">
    <property type="entry name" value="GLUTAMYL-TRNA REDUCTASE"/>
    <property type="match status" value="1"/>
</dbReference>
<dbReference type="Proteomes" id="UP000076079">
    <property type="component" value="Chromosome"/>
</dbReference>
<dbReference type="FunFam" id="3.30.460.30:FF:000001">
    <property type="entry name" value="Glutamyl-tRNA reductase"/>
    <property type="match status" value="1"/>
</dbReference>
<comment type="subunit">
    <text evidence="9">Homodimer.</text>
</comment>
<evidence type="ECO:0000256" key="13">
    <source>
        <dbReference type="PIRSR" id="PIRSR000445-4"/>
    </source>
</evidence>
<feature type="binding site" evidence="9 11">
    <location>
        <position position="119"/>
    </location>
    <ligand>
        <name>substrate</name>
    </ligand>
</feature>
<feature type="binding site" evidence="9 12">
    <location>
        <begin position="188"/>
        <end position="193"/>
    </location>
    <ligand>
        <name>NADP(+)</name>
        <dbReference type="ChEBI" id="CHEBI:58349"/>
    </ligand>
</feature>
<feature type="domain" description="Glutamyl-tRNA reductase N-terminal" evidence="17">
    <location>
        <begin position="6"/>
        <end position="155"/>
    </location>
</feature>
<evidence type="ECO:0000256" key="6">
    <source>
        <dbReference type="ARBA" id="ARBA00023244"/>
    </source>
</evidence>
<dbReference type="Pfam" id="PF00745">
    <property type="entry name" value="GlutR_dimer"/>
    <property type="match status" value="1"/>
</dbReference>
<comment type="miscellaneous">
    <text evidence="9">During catalysis, the active site Cys acts as a nucleophile attacking the alpha-carbonyl group of tRNA-bound glutamate with the formation of a thioester intermediate between enzyme and glutamate, and the concomitant release of tRNA(Glu). The thioester intermediate is finally reduced by direct hydride transfer from NADPH, to form the product GSA.</text>
</comment>
<dbReference type="Pfam" id="PF05201">
    <property type="entry name" value="GlutR_N"/>
    <property type="match status" value="1"/>
</dbReference>
<keyword evidence="19" id="KW-1185">Reference proteome</keyword>
<comment type="pathway">
    <text evidence="1 9 14">Porphyrin-containing compound metabolism; protoporphyrin-IX biosynthesis; 5-aminolevulinate from L-glutamyl-tRNA(Glu): step 1/2.</text>
</comment>
<dbReference type="PROSITE" id="PS00747">
    <property type="entry name" value="GLUTR"/>
    <property type="match status" value="1"/>
</dbReference>
<evidence type="ECO:0000313" key="19">
    <source>
        <dbReference type="Proteomes" id="UP000076079"/>
    </source>
</evidence>
<dbReference type="AlphaFoldDB" id="A0A143PWS7"/>
<keyword evidence="5 9" id="KW-0560">Oxidoreductase</keyword>
<evidence type="ECO:0000256" key="11">
    <source>
        <dbReference type="PIRSR" id="PIRSR000445-2"/>
    </source>
</evidence>
<evidence type="ECO:0000256" key="1">
    <source>
        <dbReference type="ARBA" id="ARBA00005059"/>
    </source>
</evidence>
<feature type="domain" description="Tetrapyrrole biosynthesis glutamyl-tRNA reductase dimerisation" evidence="15">
    <location>
        <begin position="318"/>
        <end position="417"/>
    </location>
</feature>
<name>A0A143PWS7_LUTPR</name>
<comment type="catalytic activity">
    <reaction evidence="7 9 14">
        <text>(S)-4-amino-5-oxopentanoate + tRNA(Glu) + NADP(+) = L-glutamyl-tRNA(Glu) + NADPH + H(+)</text>
        <dbReference type="Rhea" id="RHEA:12344"/>
        <dbReference type="Rhea" id="RHEA-COMP:9663"/>
        <dbReference type="Rhea" id="RHEA-COMP:9680"/>
        <dbReference type="ChEBI" id="CHEBI:15378"/>
        <dbReference type="ChEBI" id="CHEBI:57501"/>
        <dbReference type="ChEBI" id="CHEBI:57783"/>
        <dbReference type="ChEBI" id="CHEBI:58349"/>
        <dbReference type="ChEBI" id="CHEBI:78442"/>
        <dbReference type="ChEBI" id="CHEBI:78520"/>
        <dbReference type="EC" id="1.2.1.70"/>
    </reaction>
</comment>
<dbReference type="InterPro" id="IPR015896">
    <property type="entry name" value="4pyrrol_synth_GluRdtase_dimer"/>
</dbReference>
<evidence type="ECO:0000256" key="5">
    <source>
        <dbReference type="ARBA" id="ARBA00023002"/>
    </source>
</evidence>
<dbReference type="FunFam" id="3.40.50.720:FF:000031">
    <property type="entry name" value="Glutamyl-tRNA reductase"/>
    <property type="match status" value="1"/>
</dbReference>
<dbReference type="SUPFAM" id="SSF69075">
    <property type="entry name" value="Glutamyl tRNA-reductase dimerization domain"/>
    <property type="match status" value="1"/>
</dbReference>
<accession>A0A143PWS7</accession>
<evidence type="ECO:0000256" key="3">
    <source>
        <dbReference type="ARBA" id="ARBA00012970"/>
    </source>
</evidence>
<gene>
    <name evidence="9 18" type="primary">hemA</name>
    <name evidence="18" type="ORF">LuPra_05949</name>
</gene>
<feature type="binding site" evidence="9 11">
    <location>
        <begin position="113"/>
        <end position="115"/>
    </location>
    <ligand>
        <name>substrate</name>
    </ligand>
</feature>
<dbReference type="SUPFAM" id="SSF69742">
    <property type="entry name" value="Glutamyl tRNA-reductase catalytic, N-terminal domain"/>
    <property type="match status" value="1"/>
</dbReference>
<dbReference type="InterPro" id="IPR018214">
    <property type="entry name" value="GluRdtase_CS"/>
</dbReference>
<proteinExistence type="inferred from homology"/>
<dbReference type="PIRSF" id="PIRSF000445">
    <property type="entry name" value="4pyrrol_synth_GluRdtase"/>
    <property type="match status" value="1"/>
</dbReference>
<comment type="function">
    <text evidence="9">Catalyzes the NADPH-dependent reduction of glutamyl-tRNA(Glu) to glutamate 1-semialdehyde (GSA).</text>
</comment>
<dbReference type="InterPro" id="IPR036343">
    <property type="entry name" value="GluRdtase_N_sf"/>
</dbReference>
<dbReference type="KEGG" id="abac:LuPra_05949"/>
<feature type="binding site" evidence="9 11">
    <location>
        <begin position="48"/>
        <end position="51"/>
    </location>
    <ligand>
        <name>substrate</name>
    </ligand>
</feature>
<reference evidence="18 19" key="1">
    <citation type="journal article" date="2016" name="Genome Announc.">
        <title>First Complete Genome Sequence of a Subdivision 6 Acidobacterium Strain.</title>
        <authorList>
            <person name="Huang S."/>
            <person name="Vieira S."/>
            <person name="Bunk B."/>
            <person name="Riedel T."/>
            <person name="Sproer C."/>
            <person name="Overmann J."/>
        </authorList>
    </citation>
    <scope>NUCLEOTIDE SEQUENCE [LARGE SCALE GENOMIC DNA]</scope>
    <source>
        <strain evidence="19">DSM 100886 HEG_-6_39</strain>
    </source>
</reference>
<feature type="active site" description="Nucleophile" evidence="9 10">
    <location>
        <position position="49"/>
    </location>
</feature>
<dbReference type="UniPathway" id="UPA00251">
    <property type="reaction ID" value="UER00316"/>
</dbReference>
<dbReference type="GO" id="GO:0008883">
    <property type="term" value="F:glutamyl-tRNA reductase activity"/>
    <property type="evidence" value="ECO:0007669"/>
    <property type="project" value="UniProtKB-UniRule"/>
</dbReference>
<feature type="domain" description="Quinate/shikimate 5-dehydrogenase/glutamyl-tRNA reductase" evidence="16">
    <location>
        <begin position="171"/>
        <end position="304"/>
    </location>
</feature>
<evidence type="ECO:0000256" key="14">
    <source>
        <dbReference type="RuleBase" id="RU000584"/>
    </source>
</evidence>
<evidence type="ECO:0000256" key="10">
    <source>
        <dbReference type="PIRSR" id="PIRSR000445-1"/>
    </source>
</evidence>
<dbReference type="Gene3D" id="3.30.460.30">
    <property type="entry name" value="Glutamyl-tRNA reductase, N-terminal domain"/>
    <property type="match status" value="1"/>
</dbReference>
<dbReference type="NCBIfam" id="TIGR01035">
    <property type="entry name" value="hemA"/>
    <property type="match status" value="1"/>
</dbReference>
<comment type="similarity">
    <text evidence="2 9 14">Belongs to the glutamyl-tRNA reductase family.</text>
</comment>
<dbReference type="GO" id="GO:0019353">
    <property type="term" value="P:protoporphyrinogen IX biosynthetic process from glutamate"/>
    <property type="evidence" value="ECO:0007669"/>
    <property type="project" value="TreeGrafter"/>
</dbReference>
<dbReference type="InterPro" id="IPR036291">
    <property type="entry name" value="NAD(P)-bd_dom_sf"/>
</dbReference>